<dbReference type="Proteomes" id="UP000475265">
    <property type="component" value="Unassembled WGS sequence"/>
</dbReference>
<evidence type="ECO:0000313" key="1">
    <source>
        <dbReference type="EMBL" id="KAF2395434.1"/>
    </source>
</evidence>
<organism evidence="1 2">
    <name type="scientific">Pseudomonas frederiksbergensis</name>
    <dbReference type="NCBI Taxonomy" id="104087"/>
    <lineage>
        <taxon>Bacteria</taxon>
        <taxon>Pseudomonadati</taxon>
        <taxon>Pseudomonadota</taxon>
        <taxon>Gammaproteobacteria</taxon>
        <taxon>Pseudomonadales</taxon>
        <taxon>Pseudomonadaceae</taxon>
        <taxon>Pseudomonas</taxon>
    </lineage>
</organism>
<evidence type="ECO:0000313" key="2">
    <source>
        <dbReference type="Proteomes" id="UP000475265"/>
    </source>
</evidence>
<sequence>MSRRVATFFDMKLYARGRSRAEGNTADFPTQSKSMLEIKDLVESLVSGGDNFLSKGQSDKADKYYIAHSDTVDGHWVLLINRCDPSAPDSVYSNPESKERTVNEKLPGQGSEYSAHLILNLKPVKGADYYFCIIEAAYGAGLGSSAVTNYFAHVIRHCKKQMPLVFKVPNIDGSCDKKGNQNVVHLVHEVELHGHISETFKSDLQSGALSGIELISYKSEGDKWDDAGFVKEKHRVIKLNLEKNLIGDAVKTVADVLKKAKAKSDGIAEMRVSFKDGSGSPNSALLSVDTGQLATDGRYLKRYYISSANNVSSASIEQVNHAIVKEVLKSLE</sequence>
<dbReference type="EMBL" id="JAAAXX010000001">
    <property type="protein sequence ID" value="KAF2395434.1"/>
    <property type="molecule type" value="Genomic_DNA"/>
</dbReference>
<dbReference type="RefSeq" id="WP_163910344.1">
    <property type="nucleotide sequence ID" value="NZ_JAAAXX010000001.1"/>
</dbReference>
<gene>
    <name evidence="1" type="ORF">FX983_03419</name>
</gene>
<name>A0A6L5C7P0_9PSED</name>
<comment type="caution">
    <text evidence="1">The sequence shown here is derived from an EMBL/GenBank/DDBJ whole genome shotgun (WGS) entry which is preliminary data.</text>
</comment>
<dbReference type="AlphaFoldDB" id="A0A6L5C7P0"/>
<protein>
    <submittedName>
        <fullName evidence="1">Uncharacterized protein</fullName>
    </submittedName>
</protein>
<accession>A0A6L5C7P0</accession>
<reference evidence="1 2" key="1">
    <citation type="submission" date="2019-12" db="EMBL/GenBank/DDBJ databases">
        <title>Endophytic bacteria associated with Panax ginseng seedlings.</title>
        <authorList>
            <person name="Park J.M."/>
            <person name="Shin R."/>
            <person name="Jo S.H."/>
        </authorList>
    </citation>
    <scope>NUCLEOTIDE SEQUENCE [LARGE SCALE GENOMIC DNA]</scope>
    <source>
        <strain evidence="1 2">PgKB32</strain>
    </source>
</reference>
<proteinExistence type="predicted"/>